<gene>
    <name evidence="1" type="ORF">BGTH12_LOCUS3470</name>
</gene>
<dbReference type="InterPro" id="IPR050324">
    <property type="entry name" value="CDP-alcohol_PTase-I"/>
</dbReference>
<comment type="caution">
    <text evidence="1">The sequence shown here is derived from an EMBL/GenBank/DDBJ whole genome shotgun (WGS) entry which is preliminary data.</text>
</comment>
<sequence>MIMTAARLFPFKNNLVPVVFKIPLVSRSVPTRSHSILSPAESERVESENVTHMRSYCRDIAFGFDIDGVLLRESVPIPGASDTLKLLQKLEIPFVLVTNGGGKTEKDRVAELSEKLDIDIPEENFVQSHTPFKELVHGTGQQQPLENKTVLVTGGHEDRCRKVALNYGFKNVVTPADILMAHPKIWPFKQVFMDYYKQNHKPLPVPINVDDLSSSLKIDAIFVFNDPRDWALDTQIILDLLLSKEGFLGTYSEKNGDSSLPNNGWQQDKQPLLFFSNPDLFWATSYHLPRLGQGGFVAAFNGVWNATTNNATLSKTVVGKPHTITFDYAENFLYQHRLRLLGSQAPPLKQVWFVGDNELTDIQGANTYQSRRGIDWRSILVSTGVYNKDSVPKCTPNMLATNVQEAVQRVINIRMGVV</sequence>
<protein>
    <submittedName>
        <fullName evidence="1">BgTH12-02353</fullName>
    </submittedName>
</protein>
<dbReference type="Pfam" id="PF13344">
    <property type="entry name" value="Hydrolase_6"/>
    <property type="match status" value="1"/>
</dbReference>
<dbReference type="InterPro" id="IPR006357">
    <property type="entry name" value="HAD-SF_hydro_IIA"/>
</dbReference>
<dbReference type="InterPro" id="IPR006353">
    <property type="entry name" value="HAD-SF_hydro_IIA_CECR5"/>
</dbReference>
<dbReference type="Proteomes" id="UP000683417">
    <property type="component" value="Unassembled WGS sequence"/>
</dbReference>
<proteinExistence type="predicted"/>
<dbReference type="GO" id="GO:0005739">
    <property type="term" value="C:mitochondrion"/>
    <property type="evidence" value="ECO:0007669"/>
    <property type="project" value="TreeGrafter"/>
</dbReference>
<dbReference type="Pfam" id="PF13242">
    <property type="entry name" value="Hydrolase_like"/>
    <property type="match status" value="1"/>
</dbReference>
<evidence type="ECO:0000313" key="2">
    <source>
        <dbReference type="Proteomes" id="UP000683417"/>
    </source>
</evidence>
<name>A0A9W4D559_BLUGR</name>
<dbReference type="NCBIfam" id="TIGR01456">
    <property type="entry name" value="CECR5"/>
    <property type="match status" value="1"/>
</dbReference>
<dbReference type="FunFam" id="3.40.50.1000:FF:000069">
    <property type="entry name" value="HAD-superfamily subfamily IIA hydrolase"/>
    <property type="match status" value="1"/>
</dbReference>
<reference evidence="1" key="1">
    <citation type="submission" date="2020-10" db="EMBL/GenBank/DDBJ databases">
        <authorList>
            <person name="Muller C M."/>
        </authorList>
    </citation>
    <scope>NUCLEOTIDE SEQUENCE</scope>
    <source>
        <strain evidence="1">THUN-12</strain>
    </source>
</reference>
<organism evidence="1 2">
    <name type="scientific">Blumeria graminis f. sp. triticale</name>
    <dbReference type="NCBI Taxonomy" id="1689686"/>
    <lineage>
        <taxon>Eukaryota</taxon>
        <taxon>Fungi</taxon>
        <taxon>Dikarya</taxon>
        <taxon>Ascomycota</taxon>
        <taxon>Pezizomycotina</taxon>
        <taxon>Leotiomycetes</taxon>
        <taxon>Erysiphales</taxon>
        <taxon>Erysiphaceae</taxon>
        <taxon>Blumeria</taxon>
    </lineage>
</organism>
<dbReference type="PANTHER" id="PTHR14269:SF57">
    <property type="entry name" value="SUPERFAMILY HYDROLASE, PUTATIVE (AFU_ORTHOLOGUE AFUA_2G02580)-RELATED"/>
    <property type="match status" value="1"/>
</dbReference>
<evidence type="ECO:0000313" key="1">
    <source>
        <dbReference type="EMBL" id="CAD6502112.1"/>
    </source>
</evidence>
<dbReference type="PANTHER" id="PTHR14269">
    <property type="entry name" value="CDP-DIACYLGLYCEROL--GLYCEROL-3-PHOSPHATE 3-PHOSPHATIDYLTRANSFERASE-RELATED"/>
    <property type="match status" value="1"/>
</dbReference>
<dbReference type="AlphaFoldDB" id="A0A9W4D559"/>
<accession>A0A9W4D559</accession>
<dbReference type="GO" id="GO:0046474">
    <property type="term" value="P:glycerophospholipid biosynthetic process"/>
    <property type="evidence" value="ECO:0007669"/>
    <property type="project" value="TreeGrafter"/>
</dbReference>
<dbReference type="EMBL" id="CAJHIT010000005">
    <property type="protein sequence ID" value="CAD6502112.1"/>
    <property type="molecule type" value="Genomic_DNA"/>
</dbReference>
<dbReference type="NCBIfam" id="TIGR01460">
    <property type="entry name" value="HAD-SF-IIA"/>
    <property type="match status" value="1"/>
</dbReference>